<dbReference type="STRING" id="1201294.BN140_0064"/>
<accession>I7LII1</accession>
<evidence type="ECO:0000313" key="2">
    <source>
        <dbReference type="EMBL" id="CCJ34987.1"/>
    </source>
</evidence>
<keyword evidence="1" id="KW-0812">Transmembrane</keyword>
<evidence type="ECO:0000256" key="1">
    <source>
        <dbReference type="SAM" id="Phobius"/>
    </source>
</evidence>
<dbReference type="BioCyc" id="MBOU1201294:BN140_RS00325-MONOMER"/>
<dbReference type="PATRIC" id="fig|1201294.9.peg.75"/>
<keyword evidence="3" id="KW-1185">Reference proteome</keyword>
<dbReference type="GeneID" id="13353470"/>
<dbReference type="EMBL" id="HE964772">
    <property type="protein sequence ID" value="CCJ34987.1"/>
    <property type="molecule type" value="Genomic_DNA"/>
</dbReference>
<dbReference type="HOGENOM" id="CLU_1222538_0_0_2"/>
<sequence>MDEQRKRTRKTILTVLVALCILAVAIFLFAPAFTETILPGNFYAIEITDLPSPAANGTAVVMVPIPANAEGEPVIPEGVFSGNRVTGWQTAIRDTPYGKMLAFTTTGEYAPGISVSFEVLQAEDESRQLPLYLRPTNLTAWEMKREPRLLVPVLATPDDPGVAEFSLTSSGTYTTVVFLDGFVPSPEDAAAVTFSLEYRGVGGTKRLIRENTWMTTVSTAVMSTKSGFVPVPADYRVIAGGIDFS</sequence>
<organism evidence="2 3">
    <name type="scientific">Methanoculleus bourgensis (strain ATCC 43281 / DSM 3045 / OCM 15 / MS2)</name>
    <name type="common">Methanogenium bourgense</name>
    <dbReference type="NCBI Taxonomy" id="1201294"/>
    <lineage>
        <taxon>Archaea</taxon>
        <taxon>Methanobacteriati</taxon>
        <taxon>Methanobacteriota</taxon>
        <taxon>Stenosarchaea group</taxon>
        <taxon>Methanomicrobia</taxon>
        <taxon>Methanomicrobiales</taxon>
        <taxon>Methanomicrobiaceae</taxon>
        <taxon>Methanoculleus</taxon>
    </lineage>
</organism>
<reference evidence="3" key="1">
    <citation type="journal article" date="2012" name="J. Bacteriol.">
        <title>Complete genome sequence of the hydrogenotrophic, methanogenic archaeon Methanoculleus bourgensis strain MS2T, isolated from a sewage sludge digester.</title>
        <authorList>
            <person name="Maus I."/>
            <person name="Wibberg D."/>
            <person name="Stantscheff R."/>
            <person name="Eikmeyer F.G."/>
            <person name="Seffner A."/>
            <person name="Boelter J."/>
            <person name="Szczepanowski R."/>
            <person name="Blom J."/>
            <person name="Jaenicke S."/>
            <person name="Konig H."/>
            <person name="Puhler A."/>
            <person name="Schluter A."/>
        </authorList>
    </citation>
    <scope>NUCLEOTIDE SEQUENCE [LARGE SCALE GENOMIC DNA]</scope>
    <source>
        <strain evidence="3">ATCC 43281 / DSM 3045 / OCM 15 / MS2</strain>
    </source>
</reference>
<evidence type="ECO:0000313" key="3">
    <source>
        <dbReference type="Proteomes" id="UP000009007"/>
    </source>
</evidence>
<dbReference type="KEGG" id="mbg:BN140_0064"/>
<dbReference type="AlphaFoldDB" id="I7LII1"/>
<protein>
    <submittedName>
        <fullName evidence="2">Uncharacterized protein</fullName>
    </submittedName>
</protein>
<dbReference type="RefSeq" id="WP_014865964.1">
    <property type="nucleotide sequence ID" value="NC_018227.2"/>
</dbReference>
<feature type="transmembrane region" description="Helical" evidence="1">
    <location>
        <begin position="12"/>
        <end position="33"/>
    </location>
</feature>
<dbReference type="Proteomes" id="UP000009007">
    <property type="component" value="Chromosome I"/>
</dbReference>
<proteinExistence type="predicted"/>
<gene>
    <name evidence="2" type="ordered locus">BN140_0064</name>
</gene>
<keyword evidence="1" id="KW-0472">Membrane</keyword>
<keyword evidence="1" id="KW-1133">Transmembrane helix</keyword>
<name>I7LII1_METBM</name>